<keyword evidence="4" id="KW-1185">Reference proteome</keyword>
<keyword evidence="1" id="KW-0175">Coiled coil</keyword>
<protein>
    <recommendedName>
        <fullName evidence="5">Reverse transcriptase Ty1/copia-type domain-containing protein</fullName>
    </recommendedName>
</protein>
<evidence type="ECO:0008006" key="5">
    <source>
        <dbReference type="Google" id="ProtNLM"/>
    </source>
</evidence>
<gene>
    <name evidence="3" type="ORF">Tco_0909918</name>
</gene>
<reference evidence="3" key="2">
    <citation type="submission" date="2022-01" db="EMBL/GenBank/DDBJ databases">
        <authorList>
            <person name="Yamashiro T."/>
            <person name="Shiraishi A."/>
            <person name="Satake H."/>
            <person name="Nakayama K."/>
        </authorList>
    </citation>
    <scope>NUCLEOTIDE SEQUENCE</scope>
</reference>
<dbReference type="Proteomes" id="UP001151760">
    <property type="component" value="Unassembled WGS sequence"/>
</dbReference>
<evidence type="ECO:0000313" key="4">
    <source>
        <dbReference type="Proteomes" id="UP001151760"/>
    </source>
</evidence>
<evidence type="ECO:0000256" key="1">
    <source>
        <dbReference type="SAM" id="Coils"/>
    </source>
</evidence>
<dbReference type="EMBL" id="BQNB010014559">
    <property type="protein sequence ID" value="GJT29643.1"/>
    <property type="molecule type" value="Genomic_DNA"/>
</dbReference>
<feature type="region of interest" description="Disordered" evidence="2">
    <location>
        <begin position="250"/>
        <end position="296"/>
    </location>
</feature>
<feature type="compositionally biased region" description="Basic and acidic residues" evidence="2">
    <location>
        <begin position="561"/>
        <end position="581"/>
    </location>
</feature>
<feature type="compositionally biased region" description="Basic residues" evidence="2">
    <location>
        <begin position="260"/>
        <end position="273"/>
    </location>
</feature>
<organism evidence="3 4">
    <name type="scientific">Tanacetum coccineum</name>
    <dbReference type="NCBI Taxonomy" id="301880"/>
    <lineage>
        <taxon>Eukaryota</taxon>
        <taxon>Viridiplantae</taxon>
        <taxon>Streptophyta</taxon>
        <taxon>Embryophyta</taxon>
        <taxon>Tracheophyta</taxon>
        <taxon>Spermatophyta</taxon>
        <taxon>Magnoliopsida</taxon>
        <taxon>eudicotyledons</taxon>
        <taxon>Gunneridae</taxon>
        <taxon>Pentapetalae</taxon>
        <taxon>asterids</taxon>
        <taxon>campanulids</taxon>
        <taxon>Asterales</taxon>
        <taxon>Asteraceae</taxon>
        <taxon>Asteroideae</taxon>
        <taxon>Anthemideae</taxon>
        <taxon>Anthemidinae</taxon>
        <taxon>Tanacetum</taxon>
    </lineage>
</organism>
<name>A0ABQ5CTP4_9ASTR</name>
<reference evidence="3" key="1">
    <citation type="journal article" date="2022" name="Int. J. Mol. Sci.">
        <title>Draft Genome of Tanacetum Coccineum: Genomic Comparison of Closely Related Tanacetum-Family Plants.</title>
        <authorList>
            <person name="Yamashiro T."/>
            <person name="Shiraishi A."/>
            <person name="Nakayama K."/>
            <person name="Satake H."/>
        </authorList>
    </citation>
    <scope>NUCLEOTIDE SEQUENCE</scope>
</reference>
<feature type="region of interest" description="Disordered" evidence="2">
    <location>
        <begin position="547"/>
        <end position="581"/>
    </location>
</feature>
<feature type="compositionally biased region" description="Basic and acidic residues" evidence="2">
    <location>
        <begin position="88"/>
        <end position="133"/>
    </location>
</feature>
<feature type="coiled-coil region" evidence="1">
    <location>
        <begin position="397"/>
        <end position="431"/>
    </location>
</feature>
<proteinExistence type="predicted"/>
<evidence type="ECO:0000313" key="3">
    <source>
        <dbReference type="EMBL" id="GJT29643.1"/>
    </source>
</evidence>
<feature type="region of interest" description="Disordered" evidence="2">
    <location>
        <begin position="84"/>
        <end position="133"/>
    </location>
</feature>
<evidence type="ECO:0000256" key="2">
    <source>
        <dbReference type="SAM" id="MobiDB-lite"/>
    </source>
</evidence>
<sequence length="753" mass="85839">MRPFGCPVTILNTIDHLGSGPNWLFDIDALTKSMNYKPIVAGNQSNGNARTKACDDAGKARIETIPVKDYILLPMWPADLLFSQNSKDSPDARFKPSREEEKMDTKDPGNESEALGKDSEVPSTEEPRKDQRVNQELDAHINSTNNINTANNEEDVGAEADMNNLDAFILISPIPTTIIYKDHIVEQINRNLNSAPQTRRMTKKLKNILVVYQMDVKSAFLYGKIKEEVLFVNHQDLKIQTSLTESYHTPIITQPSTSKPQKKQKPRKPKRKDTKIPQSSGPTEPIEDEAANEENKSCMTDVVEKEVSTADPVTTAGEVVTTASVKVSAASATLVSAATTTTTTAITEVDLTLAQALAIEEFNNLRLWIKAKQNEKTLESFRTEKPLKKKDQIMYDQEVALNLQAQLQAELEEEERLARQKEEEANIALIESWDNTQAMMDADRLLAERLQAREQEELTDEEKARLFVELLEKRKKHFAALRAQEKRNKPPTKAQKKSTMSTYLKHMAGYKQSQLKNKSFAEIQKLFDKAMTRVNMFVDMDTELVRESSKKDEAEMAQESSSKRAGDELEQEKAKKQKIDDDQEEAKLKELMEVISDEEGVAIDAIPLSTKPPSIVDYKIIKEGKISIYQIIRADGSSKRYSAVIHMLKNFDREDLETLWKIVKARHGYTRPEEGYERVLWGDLKTMFEHHVEDLVWRYIQGNKVTVWKLFDSDGVHFVRFSNMHLFMLVEKRYPLTKATITEMLNKKLQADH</sequence>
<accession>A0ABQ5CTP4</accession>
<comment type="caution">
    <text evidence="3">The sequence shown here is derived from an EMBL/GenBank/DDBJ whole genome shotgun (WGS) entry which is preliminary data.</text>
</comment>